<feature type="transmembrane region" description="Helical" evidence="11">
    <location>
        <begin position="106"/>
        <end position="127"/>
    </location>
</feature>
<dbReference type="CDD" id="cd09625">
    <property type="entry name" value="DOMON_like_cytochrome"/>
    <property type="match status" value="1"/>
</dbReference>
<keyword evidence="8 11" id="KW-1133">Transmembrane helix</keyword>
<dbReference type="SMART" id="SM00887">
    <property type="entry name" value="EB_dh"/>
    <property type="match status" value="1"/>
</dbReference>
<keyword evidence="10 11" id="KW-0472">Membrane</keyword>
<feature type="transmembrane region" description="Helical" evidence="11">
    <location>
        <begin position="173"/>
        <end position="190"/>
    </location>
</feature>
<dbReference type="InterPro" id="IPR019020">
    <property type="entry name" value="Cyt-c552/DMSO_Rdtase_haem-bd"/>
</dbReference>
<evidence type="ECO:0000256" key="4">
    <source>
        <dbReference type="ARBA" id="ARBA00022617"/>
    </source>
</evidence>
<dbReference type="GO" id="GO:0005886">
    <property type="term" value="C:plasma membrane"/>
    <property type="evidence" value="ECO:0007669"/>
    <property type="project" value="UniProtKB-SubCell"/>
</dbReference>
<evidence type="ECO:0000313" key="14">
    <source>
        <dbReference type="Proteomes" id="UP000029868"/>
    </source>
</evidence>
<keyword evidence="2" id="KW-0813">Transport</keyword>
<feature type="domain" description="Cytochrome c-552/DMSO reductase-like haem-binding" evidence="12">
    <location>
        <begin position="217"/>
        <end position="510"/>
    </location>
</feature>
<evidence type="ECO:0000313" key="13">
    <source>
        <dbReference type="EMBL" id="KGJ86844.1"/>
    </source>
</evidence>
<dbReference type="EMBL" id="JQEC01000074">
    <property type="protein sequence ID" value="KGJ86844.1"/>
    <property type="molecule type" value="Genomic_DNA"/>
</dbReference>
<feature type="transmembrane region" description="Helical" evidence="11">
    <location>
        <begin position="40"/>
        <end position="67"/>
    </location>
</feature>
<evidence type="ECO:0000256" key="2">
    <source>
        <dbReference type="ARBA" id="ARBA00022448"/>
    </source>
</evidence>
<dbReference type="InterPro" id="IPR011577">
    <property type="entry name" value="Cyt_b561_bac/Ni-Hgenase"/>
</dbReference>
<keyword evidence="4" id="KW-0349">Heme</keyword>
<evidence type="ECO:0000256" key="6">
    <source>
        <dbReference type="ARBA" id="ARBA00022723"/>
    </source>
</evidence>
<evidence type="ECO:0000256" key="3">
    <source>
        <dbReference type="ARBA" id="ARBA00022475"/>
    </source>
</evidence>
<protein>
    <submittedName>
        <fullName evidence="13">Cytochrome c-552/DMSO reductase-like, heme-binding domain-containing protein</fullName>
    </submittedName>
</protein>
<evidence type="ECO:0000256" key="8">
    <source>
        <dbReference type="ARBA" id="ARBA00022989"/>
    </source>
</evidence>
<organism evidence="13 14">
    <name type="scientific">Colwellia psychrerythraea</name>
    <name type="common">Vibrio psychroerythus</name>
    <dbReference type="NCBI Taxonomy" id="28229"/>
    <lineage>
        <taxon>Bacteria</taxon>
        <taxon>Pseudomonadati</taxon>
        <taxon>Pseudomonadota</taxon>
        <taxon>Gammaproteobacteria</taxon>
        <taxon>Alteromonadales</taxon>
        <taxon>Colwelliaceae</taxon>
        <taxon>Colwellia</taxon>
    </lineage>
</organism>
<keyword evidence="5 11" id="KW-0812">Transmembrane</keyword>
<gene>
    <name evidence="13" type="ORF">GAB14E_4671</name>
</gene>
<dbReference type="GO" id="GO:0009055">
    <property type="term" value="F:electron transfer activity"/>
    <property type="evidence" value="ECO:0007669"/>
    <property type="project" value="InterPro"/>
</dbReference>
<accession>A0A099K7T3</accession>
<evidence type="ECO:0000256" key="7">
    <source>
        <dbReference type="ARBA" id="ARBA00022982"/>
    </source>
</evidence>
<evidence type="ECO:0000256" key="10">
    <source>
        <dbReference type="ARBA" id="ARBA00023136"/>
    </source>
</evidence>
<comment type="caution">
    <text evidence="13">The sequence shown here is derived from an EMBL/GenBank/DDBJ whole genome shotgun (WGS) entry which is preliminary data.</text>
</comment>
<dbReference type="RefSeq" id="WP_231562132.1">
    <property type="nucleotide sequence ID" value="NZ_JQEC01000074.1"/>
</dbReference>
<dbReference type="Proteomes" id="UP000029868">
    <property type="component" value="Unassembled WGS sequence"/>
</dbReference>
<keyword evidence="7" id="KW-0249">Electron transport</keyword>
<dbReference type="PATRIC" id="fig|28229.3.peg.4660"/>
<keyword evidence="9" id="KW-0408">Iron</keyword>
<dbReference type="InterPro" id="IPR016174">
    <property type="entry name" value="Di-haem_cyt_TM"/>
</dbReference>
<keyword evidence="6" id="KW-0479">Metal-binding</keyword>
<name>A0A099K7T3_COLPS</name>
<dbReference type="Gene3D" id="2.60.40.1190">
    <property type="match status" value="1"/>
</dbReference>
<dbReference type="GO" id="GO:0022904">
    <property type="term" value="P:respiratory electron transport chain"/>
    <property type="evidence" value="ECO:0007669"/>
    <property type="project" value="InterPro"/>
</dbReference>
<dbReference type="Gene3D" id="1.20.950.20">
    <property type="entry name" value="Transmembrane di-heme cytochromes, Chain C"/>
    <property type="match status" value="1"/>
</dbReference>
<proteinExistence type="predicted"/>
<evidence type="ECO:0000259" key="12">
    <source>
        <dbReference type="SMART" id="SM00887"/>
    </source>
</evidence>
<keyword evidence="3" id="KW-1003">Cell membrane</keyword>
<dbReference type="AlphaFoldDB" id="A0A099K7T3"/>
<sequence length="518" mass="58780">MNRKMFVSLHLIAMSTVLLNLLTGLRISSLDTPVLMYFDAILISGAVHSMHLISGYVFSVLVLYFIYYQFNNSQLSRNLLNKSQLKKIPHKQGYRALSYHKWVNRLGYIAGLLSVITGLFISFDLMVNTLQPLHFTSALLFLLYLVMHSWIYILQHGKGVLVRLLPSSYTHIAWLKLASIALIACLLYLFNIPVKHSLLVSAIPMDVLIEIDGHANEPQWLTTPSIAINTIGGANFVDGNTQVTIKALSNAQETFFLFTWKDPTQSIEHLPLLKTAQGWKVEEDGFYRFDEQSHYEDKFAVMLSNSCNSGADGTAHLGKTPIKGKPSNWHGKGYHASLDNTVRDLWHWKAVRTNDMYLADDNFIGAPASVQHGQRRYSAGYQADGKESGAYVMNWQWYKANVITPKRLPINYSLANKKVLPWFSSAPYKAELDTLAVGSYLPSVLYRSNRFEGDRADVRARGHWRNGVWTLELVRKKNTLSKHDISLKTGVCMWVSAFDRSQIAHTRHHKAIQLQYSL</sequence>
<evidence type="ECO:0000256" key="11">
    <source>
        <dbReference type="SAM" id="Phobius"/>
    </source>
</evidence>
<dbReference type="Pfam" id="PF09459">
    <property type="entry name" value="EB_dh"/>
    <property type="match status" value="1"/>
</dbReference>
<evidence type="ECO:0000256" key="1">
    <source>
        <dbReference type="ARBA" id="ARBA00004651"/>
    </source>
</evidence>
<dbReference type="GO" id="GO:0046872">
    <property type="term" value="F:metal ion binding"/>
    <property type="evidence" value="ECO:0007669"/>
    <property type="project" value="UniProtKB-KW"/>
</dbReference>
<reference evidence="13 14" key="1">
    <citation type="submission" date="2014-08" db="EMBL/GenBank/DDBJ databases">
        <title>Genomic and Phenotypic Diversity of Colwellia psychrerythraea strains from Disparate Marine Basins.</title>
        <authorList>
            <person name="Techtmann S.M."/>
            <person name="Stelling S.C."/>
            <person name="Utturkar S.M."/>
            <person name="Alshibli N."/>
            <person name="Harris A."/>
            <person name="Brown S.D."/>
            <person name="Hazen T.C."/>
        </authorList>
    </citation>
    <scope>NUCLEOTIDE SEQUENCE [LARGE SCALE GENOMIC DNA]</scope>
    <source>
        <strain evidence="13 14">GAB14E</strain>
    </source>
</reference>
<comment type="subcellular location">
    <subcellularLocation>
        <location evidence="1">Cell membrane</location>
        <topology evidence="1">Multi-pass membrane protein</topology>
    </subcellularLocation>
</comment>
<dbReference type="GO" id="GO:0020037">
    <property type="term" value="F:heme binding"/>
    <property type="evidence" value="ECO:0007669"/>
    <property type="project" value="InterPro"/>
</dbReference>
<feature type="transmembrane region" description="Helical" evidence="11">
    <location>
        <begin position="133"/>
        <end position="153"/>
    </location>
</feature>
<evidence type="ECO:0000256" key="5">
    <source>
        <dbReference type="ARBA" id="ARBA00022692"/>
    </source>
</evidence>
<dbReference type="Pfam" id="PF01292">
    <property type="entry name" value="Ni_hydr_CYTB"/>
    <property type="match status" value="1"/>
</dbReference>
<dbReference type="SUPFAM" id="SSF81342">
    <property type="entry name" value="Transmembrane di-heme cytochromes"/>
    <property type="match status" value="1"/>
</dbReference>
<evidence type="ECO:0000256" key="9">
    <source>
        <dbReference type="ARBA" id="ARBA00023004"/>
    </source>
</evidence>